<evidence type="ECO:0000313" key="2">
    <source>
        <dbReference type="Proteomes" id="UP000244937"/>
    </source>
</evidence>
<protein>
    <submittedName>
        <fullName evidence="1">Uncharacterized protein</fullName>
    </submittedName>
</protein>
<keyword evidence="2" id="KW-1185">Reference proteome</keyword>
<proteinExistence type="predicted"/>
<dbReference type="RefSeq" id="WP_108902673.1">
    <property type="nucleotide sequence ID" value="NZ_CP029187.1"/>
</dbReference>
<dbReference type="OrthoDB" id="1365331at2"/>
<dbReference type="EMBL" id="CP029187">
    <property type="protein sequence ID" value="AWI24877.1"/>
    <property type="molecule type" value="Genomic_DNA"/>
</dbReference>
<dbReference type="KEGG" id="fpal:HYN49_02645"/>
<dbReference type="AlphaFoldDB" id="A0A2S1SEU6"/>
<accession>A0A2S1SEU6</accession>
<evidence type="ECO:0000313" key="1">
    <source>
        <dbReference type="EMBL" id="AWI24877.1"/>
    </source>
</evidence>
<dbReference type="Proteomes" id="UP000244937">
    <property type="component" value="Chromosome"/>
</dbReference>
<gene>
    <name evidence="1" type="ORF">HYN49_02645</name>
</gene>
<sequence length="251" mass="28989">MKTVILIICAVAVICHSQKTCKIQNEFRLLSMKQHDSLSHRIFGYRFVIEGDFDGDGKKEKLAERLISLKDNKETDKYFITEEPWEAIDSVIANRNYSFLISDNLKIDTLRVGREGQVYGVSLLRNEGDLNGDGTDEVSYVGDWADYSSLNSWHIMTYKNNSWQELYSFGIWDWQLPDLPEATNQYGLFGTEGKVAVNDTLNQKLERDLLQWKGFVKKIKPNKIQITYRTDEAEIDSMTVNLKHPKKASKF</sequence>
<reference evidence="1 2" key="1">
    <citation type="submission" date="2018-05" db="EMBL/GenBank/DDBJ databases">
        <title>Genome sequencing of Flavobacterium sp. HYN0049.</title>
        <authorList>
            <person name="Yi H."/>
            <person name="Baek C."/>
        </authorList>
    </citation>
    <scope>NUCLEOTIDE SEQUENCE [LARGE SCALE GENOMIC DNA]</scope>
    <source>
        <strain evidence="1 2">HYN0049</strain>
    </source>
</reference>
<organism evidence="1 2">
    <name type="scientific">Flavobacterium pallidum</name>
    <dbReference type="NCBI Taxonomy" id="2172098"/>
    <lineage>
        <taxon>Bacteria</taxon>
        <taxon>Pseudomonadati</taxon>
        <taxon>Bacteroidota</taxon>
        <taxon>Flavobacteriia</taxon>
        <taxon>Flavobacteriales</taxon>
        <taxon>Flavobacteriaceae</taxon>
        <taxon>Flavobacterium</taxon>
    </lineage>
</organism>
<name>A0A2S1SEU6_9FLAO</name>